<organism evidence="1 2">
    <name type="scientific">Suttonella ornithocola</name>
    <dbReference type="NCBI Taxonomy" id="279832"/>
    <lineage>
        <taxon>Bacteria</taxon>
        <taxon>Pseudomonadati</taxon>
        <taxon>Pseudomonadota</taxon>
        <taxon>Gammaproteobacteria</taxon>
        <taxon>Cardiobacteriales</taxon>
        <taxon>Cardiobacteriaceae</taxon>
        <taxon>Suttonella</taxon>
    </lineage>
</organism>
<dbReference type="RefSeq" id="WP_072576427.1">
    <property type="nucleotide sequence ID" value="NZ_LWHB01000072.1"/>
</dbReference>
<dbReference type="Proteomes" id="UP000254601">
    <property type="component" value="Unassembled WGS sequence"/>
</dbReference>
<keyword evidence="2" id="KW-1185">Reference proteome</keyword>
<evidence type="ECO:0000313" key="2">
    <source>
        <dbReference type="Proteomes" id="UP000254601"/>
    </source>
</evidence>
<proteinExistence type="predicted"/>
<accession>A0A380MS73</accession>
<sequence>MKKILATLTLLVIGIIFLSPAIIGIFTEKFIRQTLQNLPITIEYYQKGWFSSDVKLLVTLPNNPTQPLMLNLVHAPLIKTGTNLIDATLYDTTNNLQSHLQLNLSTQLTISTHIQKIQTPTLIINHLKFFTKTKLYQLKDIHFQGQSQSLHWQISPNDALNYANTKFSGTFHSILDNPTTNMKHLLLHQLIANKNQFDLIFQALNLQNQKEIQANLMLTEQFQNPLQLLSLQKTPYTYFNHSELSLNLLPNSPTAHTLNILFNALHLPYSPQSATQQWKISNHQLKFHHE</sequence>
<name>A0A380MS73_9GAMM</name>
<gene>
    <name evidence="1" type="ORF">NCTC13337_01337</name>
</gene>
<dbReference type="EMBL" id="UHIC01000001">
    <property type="protein sequence ID" value="SUO95440.1"/>
    <property type="molecule type" value="Genomic_DNA"/>
</dbReference>
<reference evidence="1 2" key="1">
    <citation type="submission" date="2018-06" db="EMBL/GenBank/DDBJ databases">
        <authorList>
            <consortium name="Pathogen Informatics"/>
            <person name="Doyle S."/>
        </authorList>
    </citation>
    <scope>NUCLEOTIDE SEQUENCE [LARGE SCALE GENOMIC DNA]</scope>
    <source>
        <strain evidence="1 2">NCTC13337</strain>
    </source>
</reference>
<dbReference type="AlphaFoldDB" id="A0A380MS73"/>
<evidence type="ECO:0000313" key="1">
    <source>
        <dbReference type="EMBL" id="SUO95440.1"/>
    </source>
</evidence>
<protein>
    <submittedName>
        <fullName evidence="1">Uncharacterized protein</fullName>
    </submittedName>
</protein>